<dbReference type="InterPro" id="IPR009057">
    <property type="entry name" value="Homeodomain-like_sf"/>
</dbReference>
<evidence type="ECO:0000256" key="4">
    <source>
        <dbReference type="ARBA" id="ARBA00023125"/>
    </source>
</evidence>
<evidence type="ECO:0000259" key="8">
    <source>
        <dbReference type="PROSITE" id="PS51294"/>
    </source>
</evidence>
<dbReference type="EMBL" id="JAVXUO010001499">
    <property type="protein sequence ID" value="KAK2981616.1"/>
    <property type="molecule type" value="Genomic_DNA"/>
</dbReference>
<dbReference type="Proteomes" id="UP001187471">
    <property type="component" value="Unassembled WGS sequence"/>
</dbReference>
<keyword evidence="3" id="KW-0805">Transcription regulation</keyword>
<dbReference type="SUPFAM" id="SSF46689">
    <property type="entry name" value="Homeodomain-like"/>
    <property type="match status" value="1"/>
</dbReference>
<keyword evidence="5" id="KW-0804">Transcription</keyword>
<evidence type="ECO:0000313" key="10">
    <source>
        <dbReference type="Proteomes" id="UP001187471"/>
    </source>
</evidence>
<keyword evidence="4" id="KW-0238">DNA-binding</keyword>
<evidence type="ECO:0000259" key="7">
    <source>
        <dbReference type="PROSITE" id="PS50090"/>
    </source>
</evidence>
<feature type="domain" description="HTH myb-type" evidence="8">
    <location>
        <begin position="120"/>
        <end position="175"/>
    </location>
</feature>
<accession>A0AA88UGW5</accession>
<keyword evidence="10" id="KW-1185">Reference proteome</keyword>
<dbReference type="FunFam" id="1.10.10.60:FF:000060">
    <property type="entry name" value="MYB transcription factor"/>
    <property type="match status" value="1"/>
</dbReference>
<dbReference type="GO" id="GO:0005634">
    <property type="term" value="C:nucleus"/>
    <property type="evidence" value="ECO:0007669"/>
    <property type="project" value="UniProtKB-SubCell"/>
</dbReference>
<dbReference type="Pfam" id="PF00249">
    <property type="entry name" value="Myb_DNA-binding"/>
    <property type="match status" value="2"/>
</dbReference>
<gene>
    <name evidence="9" type="ORF">RJ640_012898</name>
</gene>
<dbReference type="SMART" id="SM00717">
    <property type="entry name" value="SANT"/>
    <property type="match status" value="2"/>
</dbReference>
<protein>
    <submittedName>
        <fullName evidence="9">Uncharacterized protein</fullName>
    </submittedName>
</protein>
<dbReference type="InterPro" id="IPR001005">
    <property type="entry name" value="SANT/Myb"/>
</dbReference>
<dbReference type="PROSITE" id="PS51294">
    <property type="entry name" value="HTH_MYB"/>
    <property type="match status" value="2"/>
</dbReference>
<dbReference type="InterPro" id="IPR053106">
    <property type="entry name" value="Plant_Male-Germline_Reg_TFs"/>
</dbReference>
<dbReference type="InterPro" id="IPR017930">
    <property type="entry name" value="Myb_dom"/>
</dbReference>
<proteinExistence type="predicted"/>
<dbReference type="PANTHER" id="PTHR47996:SF1">
    <property type="entry name" value="MYB TRANSCRIPTION FACTOR"/>
    <property type="match status" value="1"/>
</dbReference>
<feature type="domain" description="HTH myb-type" evidence="8">
    <location>
        <begin position="67"/>
        <end position="115"/>
    </location>
</feature>
<name>A0AA88UGW5_9ASTE</name>
<feature type="domain" description="Myb-like" evidence="7">
    <location>
        <begin position="128"/>
        <end position="171"/>
    </location>
</feature>
<evidence type="ECO:0000256" key="2">
    <source>
        <dbReference type="ARBA" id="ARBA00022737"/>
    </source>
</evidence>
<evidence type="ECO:0000256" key="1">
    <source>
        <dbReference type="ARBA" id="ARBA00004123"/>
    </source>
</evidence>
<evidence type="ECO:0000256" key="3">
    <source>
        <dbReference type="ARBA" id="ARBA00023015"/>
    </source>
</evidence>
<comment type="caution">
    <text evidence="9">The sequence shown here is derived from an EMBL/GenBank/DDBJ whole genome shotgun (WGS) entry which is preliminary data.</text>
</comment>
<evidence type="ECO:0000256" key="5">
    <source>
        <dbReference type="ARBA" id="ARBA00023163"/>
    </source>
</evidence>
<sequence>MGSVGLCSGQWGQPAGNRFNRHFQIKLYKTKRCILFGKTQRRKEISVGKGVRSAGNQISFMGVRGAEDELKKGPWTAEEDAVLIHFVTKNGPSGWSSIRSKGLLPRTGKSCRLRWVNKLRPNLKIGCKFSAEEERVVLELQAKFGNKWASIASFLPGRTDNDVKNFWSSRQKRLARSLQSPSKPSRPMKNKGKTFAVDEMPTLQAPLLSCTHEEEGSSSACQPCSFSSIANTMMTKMAALPELTNPNLVNTITSIPLLDQITQMAAKPLYDDPQIGISFTQLPISPETHEGYGVGLGDSNFSDVFMNQEAPELLENAPVHKIIGSPLDFMDATPGCDVGRVGGDHSLVNPDSFFDDFPVDMFDYIEPVPSSPAQ</sequence>
<keyword evidence="2" id="KW-0677">Repeat</keyword>
<feature type="domain" description="Myb-like" evidence="7">
    <location>
        <begin position="67"/>
        <end position="119"/>
    </location>
</feature>
<evidence type="ECO:0000256" key="6">
    <source>
        <dbReference type="ARBA" id="ARBA00023242"/>
    </source>
</evidence>
<dbReference type="CDD" id="cd00167">
    <property type="entry name" value="SANT"/>
    <property type="match status" value="2"/>
</dbReference>
<evidence type="ECO:0000313" key="9">
    <source>
        <dbReference type="EMBL" id="KAK2981616.1"/>
    </source>
</evidence>
<organism evidence="9 10">
    <name type="scientific">Escallonia rubra</name>
    <dbReference type="NCBI Taxonomy" id="112253"/>
    <lineage>
        <taxon>Eukaryota</taxon>
        <taxon>Viridiplantae</taxon>
        <taxon>Streptophyta</taxon>
        <taxon>Embryophyta</taxon>
        <taxon>Tracheophyta</taxon>
        <taxon>Spermatophyta</taxon>
        <taxon>Magnoliopsida</taxon>
        <taxon>eudicotyledons</taxon>
        <taxon>Gunneridae</taxon>
        <taxon>Pentapetalae</taxon>
        <taxon>asterids</taxon>
        <taxon>campanulids</taxon>
        <taxon>Escalloniales</taxon>
        <taxon>Escalloniaceae</taxon>
        <taxon>Escallonia</taxon>
    </lineage>
</organism>
<dbReference type="Gene3D" id="1.10.10.60">
    <property type="entry name" value="Homeodomain-like"/>
    <property type="match status" value="2"/>
</dbReference>
<dbReference type="FunFam" id="1.10.10.60:FF:000351">
    <property type="entry name" value="Transcription factor GAMYB"/>
    <property type="match status" value="1"/>
</dbReference>
<dbReference type="PANTHER" id="PTHR47996">
    <property type="entry name" value="TRANSCRIPTION FACTOR DUO1"/>
    <property type="match status" value="1"/>
</dbReference>
<dbReference type="PROSITE" id="PS50090">
    <property type="entry name" value="MYB_LIKE"/>
    <property type="match status" value="2"/>
</dbReference>
<keyword evidence="6" id="KW-0539">Nucleus</keyword>
<comment type="subcellular location">
    <subcellularLocation>
        <location evidence="1">Nucleus</location>
    </subcellularLocation>
</comment>
<dbReference type="GO" id="GO:0003677">
    <property type="term" value="F:DNA binding"/>
    <property type="evidence" value="ECO:0007669"/>
    <property type="project" value="UniProtKB-KW"/>
</dbReference>
<dbReference type="AlphaFoldDB" id="A0AA88UGW5"/>
<reference evidence="9" key="1">
    <citation type="submission" date="2022-12" db="EMBL/GenBank/DDBJ databases">
        <title>Draft genome assemblies for two species of Escallonia (Escalloniales).</title>
        <authorList>
            <person name="Chanderbali A."/>
            <person name="Dervinis C."/>
            <person name="Anghel I."/>
            <person name="Soltis D."/>
            <person name="Soltis P."/>
            <person name="Zapata F."/>
        </authorList>
    </citation>
    <scope>NUCLEOTIDE SEQUENCE</scope>
    <source>
        <strain evidence="9">UCBG92.1500</strain>
        <tissue evidence="9">Leaf</tissue>
    </source>
</reference>